<dbReference type="EMBL" id="KN429606">
    <property type="protein sequence ID" value="KHG24675.1"/>
    <property type="molecule type" value="Genomic_DNA"/>
</dbReference>
<reference evidence="2" key="1">
    <citation type="submission" date="2014-09" db="EMBL/GenBank/DDBJ databases">
        <authorList>
            <person name="Mudge J."/>
            <person name="Ramaraj T."/>
            <person name="Lindquist I.E."/>
            <person name="Bharti A.K."/>
            <person name="Sundararajan A."/>
            <person name="Cameron C.T."/>
            <person name="Woodward J.E."/>
            <person name="May G.D."/>
            <person name="Brubaker C."/>
            <person name="Broadhvest J."/>
            <person name="Wilkins T.A."/>
        </authorList>
    </citation>
    <scope>NUCLEOTIDE SEQUENCE</scope>
    <source>
        <strain evidence="2">cv. AKA8401</strain>
    </source>
</reference>
<sequence length="65" mass="7424">MSSGPFSSVDWVRRYCGGYVPRSFSIILILSMLEMPCGDIWPMRVREDDWAAVLRSPKCRASQVI</sequence>
<accession>A0A0B0PI77</accession>
<keyword evidence="2" id="KW-1185">Reference proteome</keyword>
<gene>
    <name evidence="1" type="ORF">F383_31335</name>
</gene>
<dbReference type="Proteomes" id="UP000032142">
    <property type="component" value="Unassembled WGS sequence"/>
</dbReference>
<dbReference type="AlphaFoldDB" id="A0A0B0PI77"/>
<name>A0A0B0PI77_GOSAR</name>
<proteinExistence type="predicted"/>
<evidence type="ECO:0000313" key="1">
    <source>
        <dbReference type="EMBL" id="KHG24675.1"/>
    </source>
</evidence>
<evidence type="ECO:0000313" key="2">
    <source>
        <dbReference type="Proteomes" id="UP000032142"/>
    </source>
</evidence>
<protein>
    <submittedName>
        <fullName evidence="1">Uncharacterized protein</fullName>
    </submittedName>
</protein>
<organism evidence="1 2">
    <name type="scientific">Gossypium arboreum</name>
    <name type="common">Tree cotton</name>
    <name type="synonym">Gossypium nanking</name>
    <dbReference type="NCBI Taxonomy" id="29729"/>
    <lineage>
        <taxon>Eukaryota</taxon>
        <taxon>Viridiplantae</taxon>
        <taxon>Streptophyta</taxon>
        <taxon>Embryophyta</taxon>
        <taxon>Tracheophyta</taxon>
        <taxon>Spermatophyta</taxon>
        <taxon>Magnoliopsida</taxon>
        <taxon>eudicotyledons</taxon>
        <taxon>Gunneridae</taxon>
        <taxon>Pentapetalae</taxon>
        <taxon>rosids</taxon>
        <taxon>malvids</taxon>
        <taxon>Malvales</taxon>
        <taxon>Malvaceae</taxon>
        <taxon>Malvoideae</taxon>
        <taxon>Gossypium</taxon>
    </lineage>
</organism>